<gene>
    <name evidence="2" type="ORF">RHRU231_390130</name>
</gene>
<accession>A0A098BHQ0</accession>
<dbReference type="AlphaFoldDB" id="A0A098BHQ0"/>
<proteinExistence type="predicted"/>
<sequence>MSMPGAGADAVTVDRLTTDFGGDVPPAVLEAAVVVVVGVGNSSGVPESDLPEPGGRFLRRGSLNRRGPLNSVESRTRAVP</sequence>
<evidence type="ECO:0000313" key="3">
    <source>
        <dbReference type="Proteomes" id="UP000042997"/>
    </source>
</evidence>
<reference evidence="2 3" key="1">
    <citation type="journal article" date="2014" name="Genome Announc.">
        <title>Draft Genome Sequence of Propane- and Butane-Oxidizing Actinobacterium Rhodococcus ruber IEGM 231.</title>
        <authorList>
            <person name="Ivshina I.B."/>
            <person name="Kuyukina M.S."/>
            <person name="Krivoruchko A.V."/>
            <person name="Barbe V."/>
            <person name="Fischer C."/>
        </authorList>
    </citation>
    <scope>NUCLEOTIDE SEQUENCE [LARGE SCALE GENOMIC DNA]</scope>
</reference>
<name>A0A098BHQ0_9NOCA</name>
<protein>
    <submittedName>
        <fullName evidence="2">Uncharacterized protein</fullName>
    </submittedName>
</protein>
<evidence type="ECO:0000313" key="2">
    <source>
        <dbReference type="EMBL" id="CDZ88213.1"/>
    </source>
</evidence>
<evidence type="ECO:0000256" key="1">
    <source>
        <dbReference type="SAM" id="MobiDB-lite"/>
    </source>
</evidence>
<feature type="region of interest" description="Disordered" evidence="1">
    <location>
        <begin position="41"/>
        <end position="80"/>
    </location>
</feature>
<dbReference type="Proteomes" id="UP000042997">
    <property type="component" value="Unassembled WGS sequence"/>
</dbReference>
<dbReference type="EMBL" id="CCSD01000049">
    <property type="protein sequence ID" value="CDZ88213.1"/>
    <property type="molecule type" value="Genomic_DNA"/>
</dbReference>
<organism evidence="2 3">
    <name type="scientific">Rhodococcus ruber</name>
    <dbReference type="NCBI Taxonomy" id="1830"/>
    <lineage>
        <taxon>Bacteria</taxon>
        <taxon>Bacillati</taxon>
        <taxon>Actinomycetota</taxon>
        <taxon>Actinomycetes</taxon>
        <taxon>Mycobacteriales</taxon>
        <taxon>Nocardiaceae</taxon>
        <taxon>Rhodococcus</taxon>
    </lineage>
</organism>